<accession>A0ABM8TV29</accession>
<keyword evidence="1" id="KW-0973">c-di-GMP</keyword>
<keyword evidence="6" id="KW-0966">Cell projection</keyword>
<evidence type="ECO:0000259" key="4">
    <source>
        <dbReference type="Pfam" id="PF07238"/>
    </source>
</evidence>
<sequence>MFLADKSTPAVTADAGIVGAFSSGFDEDFRLEDSTEIGAILSDLAWLGSAVRVRSQSGHETGTRVLQADLKAHRLVLDRSMRAEDEEELADSRENLFQASIRGAPVAFQSGTPRKIKFKGRLAFEVPFPACLYYVQRRRHFRAPVAPDAGYSCQLQVGHLTRLKFDIVDISLSGVRLRGRVGGGVRLGKGAEVRGAVMDFGSHGKLSVDIRIMGCWAIDDAEGGSSHYGCAFLELPAKAESLLQRLVTSLELNHRRQAM</sequence>
<keyword evidence="2" id="KW-0547">Nucleotide-binding</keyword>
<keyword evidence="7" id="KW-1185">Reference proteome</keyword>
<dbReference type="Gene3D" id="2.30.110.10">
    <property type="entry name" value="Electron Transport, Fmn-binding Protein, Chain A"/>
    <property type="match status" value="1"/>
</dbReference>
<feature type="domain" description="Type III secretion system flagellar brake protein YcgR PilZN" evidence="5">
    <location>
        <begin position="29"/>
        <end position="133"/>
    </location>
</feature>
<evidence type="ECO:0000313" key="7">
    <source>
        <dbReference type="Proteomes" id="UP000672657"/>
    </source>
</evidence>
<comment type="caution">
    <text evidence="6">The sequence shown here is derived from an EMBL/GenBank/DDBJ whole genome shotgun (WGS) entry which is preliminary data.</text>
</comment>
<evidence type="ECO:0000259" key="5">
    <source>
        <dbReference type="Pfam" id="PF07317"/>
    </source>
</evidence>
<name>A0ABM8TV29_9BURK</name>
<evidence type="ECO:0000313" key="6">
    <source>
        <dbReference type="EMBL" id="CAG2160497.1"/>
    </source>
</evidence>
<dbReference type="Pfam" id="PF07317">
    <property type="entry name" value="PilZN"/>
    <property type="match status" value="1"/>
</dbReference>
<dbReference type="EMBL" id="CAJPVI010000082">
    <property type="protein sequence ID" value="CAG2160497.1"/>
    <property type="molecule type" value="Genomic_DNA"/>
</dbReference>
<evidence type="ECO:0000256" key="1">
    <source>
        <dbReference type="ARBA" id="ARBA00022636"/>
    </source>
</evidence>
<dbReference type="InterPro" id="IPR009875">
    <property type="entry name" value="PilZ_domain"/>
</dbReference>
<proteinExistence type="predicted"/>
<dbReference type="InterPro" id="IPR009926">
    <property type="entry name" value="T3SS_YcgR_PilZN"/>
</dbReference>
<dbReference type="Pfam" id="PF07238">
    <property type="entry name" value="PilZ"/>
    <property type="match status" value="1"/>
</dbReference>
<keyword evidence="6" id="KW-0282">Flagellum</keyword>
<reference evidence="6 7" key="1">
    <citation type="submission" date="2021-03" db="EMBL/GenBank/DDBJ databases">
        <authorList>
            <person name="Peeters C."/>
        </authorList>
    </citation>
    <scope>NUCLEOTIDE SEQUENCE [LARGE SCALE GENOMIC DNA]</scope>
    <source>
        <strain evidence="6 7">LMG 26411</strain>
    </source>
</reference>
<evidence type="ECO:0000256" key="3">
    <source>
        <dbReference type="ARBA" id="ARBA00023143"/>
    </source>
</evidence>
<protein>
    <submittedName>
        <fullName evidence="6">Flagellar brake protein YcgR</fullName>
    </submittedName>
</protein>
<dbReference type="RefSeq" id="WP_211958272.1">
    <property type="nucleotide sequence ID" value="NZ_CAJPVI010000082.1"/>
</dbReference>
<dbReference type="Gene3D" id="2.40.10.220">
    <property type="entry name" value="predicted glycosyltransferase like domains"/>
    <property type="match status" value="1"/>
</dbReference>
<gene>
    <name evidence="6" type="primary">ycgR_3</name>
    <name evidence="6" type="ORF">LMG26411_07526</name>
</gene>
<keyword evidence="3" id="KW-0975">Bacterial flagellum</keyword>
<keyword evidence="6" id="KW-0969">Cilium</keyword>
<organism evidence="6 7">
    <name type="scientific">Cupriavidus numazuensis</name>
    <dbReference type="NCBI Taxonomy" id="221992"/>
    <lineage>
        <taxon>Bacteria</taxon>
        <taxon>Pseudomonadati</taxon>
        <taxon>Pseudomonadota</taxon>
        <taxon>Betaproteobacteria</taxon>
        <taxon>Burkholderiales</taxon>
        <taxon>Burkholderiaceae</taxon>
        <taxon>Cupriavidus</taxon>
    </lineage>
</organism>
<dbReference type="Proteomes" id="UP000672657">
    <property type="component" value="Unassembled WGS sequence"/>
</dbReference>
<feature type="domain" description="PilZ" evidence="4">
    <location>
        <begin position="136"/>
        <end position="248"/>
    </location>
</feature>
<dbReference type="InterPro" id="IPR012349">
    <property type="entry name" value="Split_barrel_FMN-bd"/>
</dbReference>
<evidence type="ECO:0000256" key="2">
    <source>
        <dbReference type="ARBA" id="ARBA00022741"/>
    </source>
</evidence>